<dbReference type="InterPro" id="IPR052867">
    <property type="entry name" value="ATP_Synthase_Subunit_6"/>
</dbReference>
<reference evidence="1" key="2">
    <citation type="submission" date="2020-08" db="EMBL/GenBank/DDBJ databases">
        <title>Plant Genome Project.</title>
        <authorList>
            <person name="Zhang R.-G."/>
        </authorList>
    </citation>
    <scope>NUCLEOTIDE SEQUENCE</scope>
    <source>
        <strain evidence="1">Huo1</strain>
        <tissue evidence="1">Leaf</tissue>
    </source>
</reference>
<organism evidence="1">
    <name type="scientific">Salvia splendens</name>
    <name type="common">Scarlet sage</name>
    <dbReference type="NCBI Taxonomy" id="180675"/>
    <lineage>
        <taxon>Eukaryota</taxon>
        <taxon>Viridiplantae</taxon>
        <taxon>Streptophyta</taxon>
        <taxon>Embryophyta</taxon>
        <taxon>Tracheophyta</taxon>
        <taxon>Spermatophyta</taxon>
        <taxon>Magnoliopsida</taxon>
        <taxon>eudicotyledons</taxon>
        <taxon>Gunneridae</taxon>
        <taxon>Pentapetalae</taxon>
        <taxon>asterids</taxon>
        <taxon>lamiids</taxon>
        <taxon>Lamiales</taxon>
        <taxon>Lamiaceae</taxon>
        <taxon>Nepetoideae</taxon>
        <taxon>Mentheae</taxon>
        <taxon>Salviinae</taxon>
        <taxon>Salvia</taxon>
        <taxon>Salvia subgen. Calosphace</taxon>
        <taxon>core Calosphace</taxon>
    </lineage>
</organism>
<dbReference type="EMBL" id="PNBA02000007">
    <property type="protein sequence ID" value="KAG6417829.1"/>
    <property type="molecule type" value="Genomic_DNA"/>
</dbReference>
<evidence type="ECO:0000313" key="2">
    <source>
        <dbReference type="Proteomes" id="UP000298416"/>
    </source>
</evidence>
<dbReference type="Proteomes" id="UP000298416">
    <property type="component" value="Unassembled WGS sequence"/>
</dbReference>
<sequence length="170" mass="19579">MVEGVFNCKFGFLGWLEMPLFNSLFFTILKYSVVYFNTPSSTEVHTSNILSLSSPKTSDLVWSVKHRSSSTARSRDISGKLQRLASVPDPTVDEVTSSEQEPCYGFYRERFGFRVSQTLTVFFKREWNRCWTFLVGFRVTATIVIKMSPSLTEEEAMKSPFVHRHSKNIH</sequence>
<gene>
    <name evidence="1" type="ORF">SASPL_120023</name>
</gene>
<dbReference type="AlphaFoldDB" id="A0A8X8XRP3"/>
<reference evidence="1" key="1">
    <citation type="submission" date="2018-01" db="EMBL/GenBank/DDBJ databases">
        <authorList>
            <person name="Mao J.F."/>
        </authorList>
    </citation>
    <scope>NUCLEOTIDE SEQUENCE</scope>
    <source>
        <strain evidence="1">Huo1</strain>
        <tissue evidence="1">Leaf</tissue>
    </source>
</reference>
<name>A0A8X8XRP3_SALSN</name>
<protein>
    <submittedName>
        <fullName evidence="1">Uncharacterized protein</fullName>
    </submittedName>
</protein>
<comment type="caution">
    <text evidence="1">The sequence shown here is derived from an EMBL/GenBank/DDBJ whole genome shotgun (WGS) entry which is preliminary data.</text>
</comment>
<proteinExistence type="predicted"/>
<evidence type="ECO:0000313" key="1">
    <source>
        <dbReference type="EMBL" id="KAG6417829.1"/>
    </source>
</evidence>
<dbReference type="PANTHER" id="PTHR34565:SF1">
    <property type="entry name" value="TRANSMEMBRANE PROTEIN"/>
    <property type="match status" value="1"/>
</dbReference>
<accession>A0A8X8XRP3</accession>
<dbReference type="PANTHER" id="PTHR34565">
    <property type="entry name" value="TRANSMEMBRANE PROTEIN"/>
    <property type="match status" value="1"/>
</dbReference>
<keyword evidence="2" id="KW-1185">Reference proteome</keyword>